<comment type="caution">
    <text evidence="5">The sequence shown here is derived from an EMBL/GenBank/DDBJ whole genome shotgun (WGS) entry which is preliminary data.</text>
</comment>
<gene>
    <name evidence="5" type="ORF">PCOR1329_LOCUS60864</name>
</gene>
<keyword evidence="6" id="KW-1185">Reference proteome</keyword>
<protein>
    <recommendedName>
        <fullName evidence="4">PUM-HD domain-containing protein</fullName>
    </recommendedName>
</protein>
<keyword evidence="1" id="KW-0677">Repeat</keyword>
<proteinExistence type="predicted"/>
<reference evidence="5" key="1">
    <citation type="submission" date="2023-10" db="EMBL/GenBank/DDBJ databases">
        <authorList>
            <person name="Chen Y."/>
            <person name="Shah S."/>
            <person name="Dougan E. K."/>
            <person name="Thang M."/>
            <person name="Chan C."/>
        </authorList>
    </citation>
    <scope>NUCLEOTIDE SEQUENCE [LARGE SCALE GENOMIC DNA]</scope>
</reference>
<feature type="domain" description="PUM-HD" evidence="4">
    <location>
        <begin position="1"/>
        <end position="323"/>
    </location>
</feature>
<evidence type="ECO:0000256" key="3">
    <source>
        <dbReference type="SAM" id="MobiDB-lite"/>
    </source>
</evidence>
<evidence type="ECO:0000259" key="4">
    <source>
        <dbReference type="PROSITE" id="PS50303"/>
    </source>
</evidence>
<feature type="non-terminal residue" evidence="5">
    <location>
        <position position="1"/>
    </location>
</feature>
<dbReference type="SUPFAM" id="SSF48371">
    <property type="entry name" value="ARM repeat"/>
    <property type="match status" value="1"/>
</dbReference>
<feature type="repeat" description="Pumilio" evidence="2">
    <location>
        <begin position="186"/>
        <end position="225"/>
    </location>
</feature>
<accession>A0ABN9VWC3</accession>
<dbReference type="InterPro" id="IPR033133">
    <property type="entry name" value="PUM-HD"/>
</dbReference>
<dbReference type="Proteomes" id="UP001189429">
    <property type="component" value="Unassembled WGS sequence"/>
</dbReference>
<sequence length="327" mass="35282">GHGVAPQLPQPARAAAAPASRDGPGRAEAPPSGLQLDAAAAGEDRALCDRMAADLEPPLDGARGARAAQIMAWVASGARALSLTQFGSRLVQQAVAVASSAQREQLAEALLRESRDEDPTELFCSPHANHVVAKLIAVMPPARLGRVGEAMRGEATSVARHQFGSRVLERLIEHCGENQIGFLLDEIMGDFEALARHQFGNFVVQRTLEHCSKARMHACVEKLLPHVLKHATHKTASNVVGCLLAHSDLDCQAAIADVFLAGRDEMSLETIAATRYGSFVVHHLVDRFHPRIDAVKARVKAAHQQLQESSFSRQKIVNFLGESFFLD</sequence>
<evidence type="ECO:0000256" key="2">
    <source>
        <dbReference type="PROSITE-ProRule" id="PRU00317"/>
    </source>
</evidence>
<dbReference type="PANTHER" id="PTHR12537">
    <property type="entry name" value="RNA BINDING PROTEIN PUMILIO-RELATED"/>
    <property type="match status" value="1"/>
</dbReference>
<dbReference type="PROSITE" id="PS50302">
    <property type="entry name" value="PUM"/>
    <property type="match status" value="3"/>
</dbReference>
<dbReference type="PROSITE" id="PS50303">
    <property type="entry name" value="PUM_HD"/>
    <property type="match status" value="1"/>
</dbReference>
<feature type="repeat" description="Pumilio" evidence="2">
    <location>
        <begin position="69"/>
        <end position="108"/>
    </location>
</feature>
<dbReference type="Pfam" id="PF22493">
    <property type="entry name" value="PUF_NOP9"/>
    <property type="match status" value="1"/>
</dbReference>
<organism evidence="5 6">
    <name type="scientific">Prorocentrum cordatum</name>
    <dbReference type="NCBI Taxonomy" id="2364126"/>
    <lineage>
        <taxon>Eukaryota</taxon>
        <taxon>Sar</taxon>
        <taxon>Alveolata</taxon>
        <taxon>Dinophyceae</taxon>
        <taxon>Prorocentrales</taxon>
        <taxon>Prorocentraceae</taxon>
        <taxon>Prorocentrum</taxon>
    </lineage>
</organism>
<dbReference type="InterPro" id="IPR001313">
    <property type="entry name" value="Pumilio_RNA-bd_rpt"/>
</dbReference>
<dbReference type="InterPro" id="IPR011989">
    <property type="entry name" value="ARM-like"/>
</dbReference>
<dbReference type="InterPro" id="IPR016024">
    <property type="entry name" value="ARM-type_fold"/>
</dbReference>
<evidence type="ECO:0000313" key="6">
    <source>
        <dbReference type="Proteomes" id="UP001189429"/>
    </source>
</evidence>
<dbReference type="EMBL" id="CAUYUJ010017637">
    <property type="protein sequence ID" value="CAK0876548.1"/>
    <property type="molecule type" value="Genomic_DNA"/>
</dbReference>
<feature type="repeat" description="Pumilio" evidence="2">
    <location>
        <begin position="150"/>
        <end position="185"/>
    </location>
</feature>
<evidence type="ECO:0000256" key="1">
    <source>
        <dbReference type="ARBA" id="ARBA00022737"/>
    </source>
</evidence>
<dbReference type="Pfam" id="PF00806">
    <property type="entry name" value="PUF"/>
    <property type="match status" value="1"/>
</dbReference>
<evidence type="ECO:0000313" key="5">
    <source>
        <dbReference type="EMBL" id="CAK0876548.1"/>
    </source>
</evidence>
<dbReference type="SMART" id="SM00025">
    <property type="entry name" value="Pumilio"/>
    <property type="match status" value="5"/>
</dbReference>
<feature type="compositionally biased region" description="Low complexity" evidence="3">
    <location>
        <begin position="1"/>
        <end position="22"/>
    </location>
</feature>
<feature type="region of interest" description="Disordered" evidence="3">
    <location>
        <begin position="1"/>
        <end position="33"/>
    </location>
</feature>
<dbReference type="Gene3D" id="1.25.10.10">
    <property type="entry name" value="Leucine-rich Repeat Variant"/>
    <property type="match status" value="1"/>
</dbReference>
<dbReference type="PANTHER" id="PTHR12537:SF12">
    <property type="entry name" value="MATERNAL PROTEIN PUMILIO"/>
    <property type="match status" value="1"/>
</dbReference>
<name>A0ABN9VWC3_9DINO</name>